<accession>A0AAW2EY51</accession>
<name>A0AAW2EY51_9HYME</name>
<keyword evidence="2" id="KW-1185">Reference proteome</keyword>
<evidence type="ECO:0000313" key="2">
    <source>
        <dbReference type="Proteomes" id="UP001430953"/>
    </source>
</evidence>
<dbReference type="EMBL" id="JADYXP020000016">
    <property type="protein sequence ID" value="KAL0108077.1"/>
    <property type="molecule type" value="Genomic_DNA"/>
</dbReference>
<organism evidence="1 2">
    <name type="scientific">Cardiocondyla obscurior</name>
    <dbReference type="NCBI Taxonomy" id="286306"/>
    <lineage>
        <taxon>Eukaryota</taxon>
        <taxon>Metazoa</taxon>
        <taxon>Ecdysozoa</taxon>
        <taxon>Arthropoda</taxon>
        <taxon>Hexapoda</taxon>
        <taxon>Insecta</taxon>
        <taxon>Pterygota</taxon>
        <taxon>Neoptera</taxon>
        <taxon>Endopterygota</taxon>
        <taxon>Hymenoptera</taxon>
        <taxon>Apocrita</taxon>
        <taxon>Aculeata</taxon>
        <taxon>Formicoidea</taxon>
        <taxon>Formicidae</taxon>
        <taxon>Myrmicinae</taxon>
        <taxon>Cardiocondyla</taxon>
    </lineage>
</organism>
<gene>
    <name evidence="1" type="ORF">PUN28_014986</name>
</gene>
<proteinExistence type="predicted"/>
<protein>
    <submittedName>
        <fullName evidence="1">Uncharacterized protein</fullName>
    </submittedName>
</protein>
<evidence type="ECO:0000313" key="1">
    <source>
        <dbReference type="EMBL" id="KAL0108077.1"/>
    </source>
</evidence>
<reference evidence="1 2" key="1">
    <citation type="submission" date="2023-03" db="EMBL/GenBank/DDBJ databases">
        <title>High recombination rates correlate with genetic variation in Cardiocondyla obscurior ants.</title>
        <authorList>
            <person name="Errbii M."/>
        </authorList>
    </citation>
    <scope>NUCLEOTIDE SEQUENCE [LARGE SCALE GENOMIC DNA]</scope>
    <source>
        <strain evidence="1">Alpha-2009</strain>
        <tissue evidence="1">Whole body</tissue>
    </source>
</reference>
<dbReference type="Proteomes" id="UP001430953">
    <property type="component" value="Unassembled WGS sequence"/>
</dbReference>
<sequence>MRTKKSISGRYFFIDGANFYKNINSTRLIREQAWRKYNFPRRRNKRDCHWRNKTLTGTHTFMYINTSRRVILNDIRNLV</sequence>
<comment type="caution">
    <text evidence="1">The sequence shown here is derived from an EMBL/GenBank/DDBJ whole genome shotgun (WGS) entry which is preliminary data.</text>
</comment>
<dbReference type="AlphaFoldDB" id="A0AAW2EY51"/>